<dbReference type="GO" id="GO:0003677">
    <property type="term" value="F:DNA binding"/>
    <property type="evidence" value="ECO:0007669"/>
    <property type="project" value="InterPro"/>
</dbReference>
<sequence length="91" mass="10289">MPRKRHAPEEIVAKLRQVEVLTAQGRPMAEAIRSIGVTEVTFYRWRTGYGGLKGDQVKRLKELEAENARLRRAVSDLTLDKMILAEAARGN</sequence>
<evidence type="ECO:0000256" key="1">
    <source>
        <dbReference type="SAM" id="Coils"/>
    </source>
</evidence>
<dbReference type="Pfam" id="PF01527">
    <property type="entry name" value="HTH_Tnp_1"/>
    <property type="match status" value="1"/>
</dbReference>
<dbReference type="GO" id="GO:0006313">
    <property type="term" value="P:DNA transposition"/>
    <property type="evidence" value="ECO:0007669"/>
    <property type="project" value="InterPro"/>
</dbReference>
<reference evidence="2" key="2">
    <citation type="submission" date="2023-01" db="EMBL/GenBank/DDBJ databases">
        <authorList>
            <person name="Sun Q."/>
            <person name="Evtushenko L."/>
        </authorList>
    </citation>
    <scope>NUCLEOTIDE SEQUENCE</scope>
    <source>
        <strain evidence="2">VKM B-2748</strain>
    </source>
</reference>
<dbReference type="InterPro" id="IPR002514">
    <property type="entry name" value="Transposase_8"/>
</dbReference>
<keyword evidence="3" id="KW-1185">Reference proteome</keyword>
<feature type="coiled-coil region" evidence="1">
    <location>
        <begin position="53"/>
        <end position="80"/>
    </location>
</feature>
<evidence type="ECO:0000313" key="2">
    <source>
        <dbReference type="EMBL" id="GLK80098.1"/>
    </source>
</evidence>
<comment type="caution">
    <text evidence="2">The sequence shown here is derived from an EMBL/GenBank/DDBJ whole genome shotgun (WGS) entry which is preliminary data.</text>
</comment>
<proteinExistence type="predicted"/>
<reference evidence="2" key="1">
    <citation type="journal article" date="2014" name="Int. J. Syst. Evol. Microbiol.">
        <title>Complete genome sequence of Corynebacterium casei LMG S-19264T (=DSM 44701T), isolated from a smear-ripened cheese.</title>
        <authorList>
            <consortium name="US DOE Joint Genome Institute (JGI-PGF)"/>
            <person name="Walter F."/>
            <person name="Albersmeier A."/>
            <person name="Kalinowski J."/>
            <person name="Ruckert C."/>
        </authorList>
    </citation>
    <scope>NUCLEOTIDE SEQUENCE</scope>
    <source>
        <strain evidence="2">VKM B-2748</strain>
    </source>
</reference>
<dbReference type="PANTHER" id="PTHR33609">
    <property type="entry name" value="LOW CALCIUM RESPONSE LOCUS PROTEIN S"/>
    <property type="match status" value="1"/>
</dbReference>
<dbReference type="InterPro" id="IPR009057">
    <property type="entry name" value="Homeodomain-like_sf"/>
</dbReference>
<dbReference type="InterPro" id="IPR052546">
    <property type="entry name" value="Transposase_8_domain"/>
</dbReference>
<evidence type="ECO:0000313" key="3">
    <source>
        <dbReference type="Proteomes" id="UP001143309"/>
    </source>
</evidence>
<keyword evidence="1" id="KW-0175">Coiled coil</keyword>
<accession>A0A9W6N724</accession>
<dbReference type="PANTHER" id="PTHR33609:SF1">
    <property type="entry name" value="TRANSPOSASE"/>
    <property type="match status" value="1"/>
</dbReference>
<dbReference type="EMBL" id="BSFL01000002">
    <property type="protein sequence ID" value="GLK80098.1"/>
    <property type="molecule type" value="Genomic_DNA"/>
</dbReference>
<dbReference type="GO" id="GO:0004803">
    <property type="term" value="F:transposase activity"/>
    <property type="evidence" value="ECO:0007669"/>
    <property type="project" value="InterPro"/>
</dbReference>
<organism evidence="2 3">
    <name type="scientific">Methylopila turkensis</name>
    <dbReference type="NCBI Taxonomy" id="1437816"/>
    <lineage>
        <taxon>Bacteria</taxon>
        <taxon>Pseudomonadati</taxon>
        <taxon>Pseudomonadota</taxon>
        <taxon>Alphaproteobacteria</taxon>
        <taxon>Hyphomicrobiales</taxon>
        <taxon>Methylopilaceae</taxon>
        <taxon>Methylopila</taxon>
    </lineage>
</organism>
<gene>
    <name evidence="2" type="ORF">GCM10008174_18390</name>
</gene>
<dbReference type="AlphaFoldDB" id="A0A9W6N724"/>
<name>A0A9W6N724_9HYPH</name>
<protein>
    <submittedName>
        <fullName evidence="2">Transposase</fullName>
    </submittedName>
</protein>
<dbReference type="SUPFAM" id="SSF46689">
    <property type="entry name" value="Homeodomain-like"/>
    <property type="match status" value="1"/>
</dbReference>
<dbReference type="Proteomes" id="UP001143309">
    <property type="component" value="Unassembled WGS sequence"/>
</dbReference>